<dbReference type="Gene3D" id="1.20.1270.10">
    <property type="match status" value="1"/>
</dbReference>
<feature type="domain" description="MCM C-terminal AAA(+) ATPase" evidence="5">
    <location>
        <begin position="1"/>
        <end position="69"/>
    </location>
</feature>
<dbReference type="Gene3D" id="3.90.640.10">
    <property type="entry name" value="Actin, Chain A, domain 4"/>
    <property type="match status" value="1"/>
</dbReference>
<dbReference type="InterPro" id="IPR029048">
    <property type="entry name" value="HSP70_C_sf"/>
</dbReference>
<name>A0A7R9PTC2_9ACAR</name>
<dbReference type="Gene3D" id="3.40.50.300">
    <property type="entry name" value="P-loop containing nucleotide triphosphate hydrolases"/>
    <property type="match status" value="1"/>
</dbReference>
<dbReference type="FunFam" id="3.90.640.10:FF:000003">
    <property type="entry name" value="Molecular chaperone DnaK"/>
    <property type="match status" value="1"/>
</dbReference>
<feature type="region of interest" description="Disordered" evidence="4">
    <location>
        <begin position="853"/>
        <end position="874"/>
    </location>
</feature>
<dbReference type="InterPro" id="IPR027417">
    <property type="entry name" value="P-loop_NTPase"/>
</dbReference>
<dbReference type="InterPro" id="IPR029047">
    <property type="entry name" value="HSP70_peptide-bd_sf"/>
</dbReference>
<dbReference type="SUPFAM" id="SSF53067">
    <property type="entry name" value="Actin-like ATPase domain"/>
    <property type="match status" value="2"/>
</dbReference>
<dbReference type="Pfam" id="PF00493">
    <property type="entry name" value="MCM"/>
    <property type="match status" value="1"/>
</dbReference>
<dbReference type="GO" id="GO:0003677">
    <property type="term" value="F:DNA binding"/>
    <property type="evidence" value="ECO:0007669"/>
    <property type="project" value="InterPro"/>
</dbReference>
<evidence type="ECO:0000313" key="7">
    <source>
        <dbReference type="Proteomes" id="UP000759131"/>
    </source>
</evidence>
<dbReference type="PRINTS" id="PR00301">
    <property type="entry name" value="HEATSHOCK70"/>
</dbReference>
<proteinExistence type="inferred from homology"/>
<dbReference type="PROSITE" id="PS00329">
    <property type="entry name" value="HSP70_2"/>
    <property type="match status" value="1"/>
</dbReference>
<gene>
    <name evidence="6" type="ORF">OSB1V03_LOCUS49</name>
</gene>
<dbReference type="Pfam" id="PF00012">
    <property type="entry name" value="HSP70"/>
    <property type="match status" value="2"/>
</dbReference>
<dbReference type="Gene3D" id="3.30.420.40">
    <property type="match status" value="2"/>
</dbReference>
<dbReference type="SUPFAM" id="SSF100920">
    <property type="entry name" value="Heat shock protein 70kD (HSP70), peptide-binding domain"/>
    <property type="match status" value="1"/>
</dbReference>
<evidence type="ECO:0000313" key="6">
    <source>
        <dbReference type="EMBL" id="CAD7619548.1"/>
    </source>
</evidence>
<dbReference type="GO" id="GO:0005524">
    <property type="term" value="F:ATP binding"/>
    <property type="evidence" value="ECO:0007669"/>
    <property type="project" value="UniProtKB-KW"/>
</dbReference>
<dbReference type="EMBL" id="OC854583">
    <property type="protein sequence ID" value="CAD7619548.1"/>
    <property type="molecule type" value="Genomic_DNA"/>
</dbReference>
<keyword evidence="2" id="KW-0547">Nucleotide-binding</keyword>
<evidence type="ECO:0000256" key="1">
    <source>
        <dbReference type="ARBA" id="ARBA00007381"/>
    </source>
</evidence>
<dbReference type="InterPro" id="IPR013126">
    <property type="entry name" value="Hsp_70_fam"/>
</dbReference>
<comment type="similarity">
    <text evidence="1">Belongs to the heat shock protein 70 family.</text>
</comment>
<dbReference type="PANTHER" id="PTHR19375">
    <property type="entry name" value="HEAT SHOCK PROTEIN 70KDA"/>
    <property type="match status" value="1"/>
</dbReference>
<dbReference type="InterPro" id="IPR043129">
    <property type="entry name" value="ATPase_NBD"/>
</dbReference>
<organism evidence="6">
    <name type="scientific">Medioppia subpectinata</name>
    <dbReference type="NCBI Taxonomy" id="1979941"/>
    <lineage>
        <taxon>Eukaryota</taxon>
        <taxon>Metazoa</taxon>
        <taxon>Ecdysozoa</taxon>
        <taxon>Arthropoda</taxon>
        <taxon>Chelicerata</taxon>
        <taxon>Arachnida</taxon>
        <taxon>Acari</taxon>
        <taxon>Acariformes</taxon>
        <taxon>Sarcoptiformes</taxon>
        <taxon>Oribatida</taxon>
        <taxon>Brachypylina</taxon>
        <taxon>Oppioidea</taxon>
        <taxon>Oppiidae</taxon>
        <taxon>Medioppia</taxon>
    </lineage>
</organism>
<protein>
    <recommendedName>
        <fullName evidence="5">MCM C-terminal AAA(+) ATPase domain-containing protein</fullName>
    </recommendedName>
</protein>
<dbReference type="GO" id="GO:0140662">
    <property type="term" value="F:ATP-dependent protein folding chaperone"/>
    <property type="evidence" value="ECO:0007669"/>
    <property type="project" value="InterPro"/>
</dbReference>
<dbReference type="Gene3D" id="2.60.34.10">
    <property type="entry name" value="Substrate Binding Domain Of DNAk, Chain A, domain 1"/>
    <property type="match status" value="2"/>
</dbReference>
<dbReference type="Proteomes" id="UP000759131">
    <property type="component" value="Unassembled WGS sequence"/>
</dbReference>
<reference evidence="6" key="1">
    <citation type="submission" date="2020-11" db="EMBL/GenBank/DDBJ databases">
        <authorList>
            <person name="Tran Van P."/>
        </authorList>
    </citation>
    <scope>NUCLEOTIDE SEQUENCE</scope>
</reference>
<dbReference type="EMBL" id="CAJPIZ010000008">
    <property type="protein sequence ID" value="CAG2099978.1"/>
    <property type="molecule type" value="Genomic_DNA"/>
</dbReference>
<dbReference type="OrthoDB" id="2401965at2759"/>
<sequence>MEDQCVTVAKGGVICSVPTRTTIIAASNPKSGHFDSSKSIRDNLRFDSALLSRFDLIYILKDDLKNQFDDVYINTPPIFLSKVKIIKKRFEFFDKADNLSNYFPIYLVQKEILTIRGIYFEDAITRDHYYKLLKSAIRANESKEDGTAFQIQNIGEYDGNETLRSVYIVKGIDQSSTDPDQQKPGVIIFSTDSGIYKKYKSGTTKISDLKAKNIMYDEENQLFYFQVKHKLHIAELNSETVELKSKSINLDVGRFFIGKCQNSTYVSLTNKGDYNFSLIYLLTIESDDKKNEIKLFRKLYVGFKVERDEGSQDKICINPQLGNTAYSIVENNVMYPKDENSHTELNDNKALISALTNPENLVYEAKRMFGKGYYHSDIQKSMKYWPFKLKEIKASSTDIAKEKVEDNIVPAYFHDGAKQRTLGASKIAFSNEVDSNGKPLDVQTVLLAEPTAAAMAYGSKMIKNNQVKDGDEERILVFDLGGGTYDVSILEFNYDKNNPVGEVKATDGDNYLGGGDFDNIIIEMARNEFKKAYPEEVANTKMTKEQELNDKKNDIRLRQEAIKIKSQLSSGTTATFNLSCYRGEKGINFEVTRSRFERASKSLFDRLLEKCKGVLLSYSKITPVYTDDAEFQKLNQSWNRSLEKLQIHLTRNSDDNEGPKLLLVDNVPLNLNIETYGGVATPIIEARTAIPAKNSQGNRPQSSDNYHVGSFTLNNIAPARKGEPQIEVTIEVDQNNILKVTAVDKKSGMSEIFVQNMTDKLTDEDIERMKNLAAEHAKADEIFSKRVAAKNQFESLLYEFQDKIDSAQISEEIKTQMRAKCDEEEGYLRGEAMSAQPEAIKARMEEFSKTITQMMSGSASEAKPTDNGDVEEVL</sequence>
<dbReference type="InterPro" id="IPR001208">
    <property type="entry name" value="MCM_dom"/>
</dbReference>
<dbReference type="InterPro" id="IPR018181">
    <property type="entry name" value="Heat_shock_70_CS"/>
</dbReference>
<dbReference type="AlphaFoldDB" id="A0A7R9PTC2"/>
<accession>A0A7R9PTC2</accession>
<evidence type="ECO:0000256" key="3">
    <source>
        <dbReference type="ARBA" id="ARBA00022840"/>
    </source>
</evidence>
<keyword evidence="7" id="KW-1185">Reference proteome</keyword>
<evidence type="ECO:0000259" key="5">
    <source>
        <dbReference type="PROSITE" id="PS50051"/>
    </source>
</evidence>
<dbReference type="PROSITE" id="PS50051">
    <property type="entry name" value="MCM_2"/>
    <property type="match status" value="1"/>
</dbReference>
<evidence type="ECO:0000256" key="2">
    <source>
        <dbReference type="ARBA" id="ARBA00022741"/>
    </source>
</evidence>
<evidence type="ECO:0000256" key="4">
    <source>
        <dbReference type="SAM" id="MobiDB-lite"/>
    </source>
</evidence>
<keyword evidence="3" id="KW-0067">ATP-binding</keyword>